<comment type="caution">
    <text evidence="2">The sequence shown here is derived from an EMBL/GenBank/DDBJ whole genome shotgun (WGS) entry which is preliminary data.</text>
</comment>
<dbReference type="GO" id="GO:0000287">
    <property type="term" value="F:magnesium ion binding"/>
    <property type="evidence" value="ECO:0007669"/>
    <property type="project" value="InterPro"/>
</dbReference>
<reference evidence="2" key="1">
    <citation type="submission" date="2021-03" db="EMBL/GenBank/DDBJ databases">
        <authorList>
            <person name="Jaffe A."/>
        </authorList>
    </citation>
    <scope>NUCLEOTIDE SEQUENCE</scope>
    <source>
        <strain evidence="2">RIFCSPLOWO2_01_FULL_AR10_48_17</strain>
    </source>
</reference>
<gene>
    <name evidence="2" type="ORF">J4215_04805</name>
</gene>
<dbReference type="InterPro" id="IPR015867">
    <property type="entry name" value="N-reg_PII/ATP_PRibTrfase_C"/>
</dbReference>
<dbReference type="Gene3D" id="3.30.70.120">
    <property type="match status" value="1"/>
</dbReference>
<evidence type="ECO:0000313" key="2">
    <source>
        <dbReference type="EMBL" id="MBS3061872.1"/>
    </source>
</evidence>
<dbReference type="InterPro" id="IPR013115">
    <property type="entry name" value="HisG_C"/>
</dbReference>
<organism evidence="2 3">
    <name type="scientific">Candidatus Iainarchaeum sp</name>
    <dbReference type="NCBI Taxonomy" id="3101447"/>
    <lineage>
        <taxon>Archaea</taxon>
        <taxon>Candidatus Iainarchaeota</taxon>
        <taxon>Candidatus Iainarchaeia</taxon>
        <taxon>Candidatus Iainarchaeales</taxon>
        <taxon>Candidatus Iainarchaeaceae</taxon>
        <taxon>Candidatus Iainarchaeum</taxon>
    </lineage>
</organism>
<name>A0A8T4L7K0_9ARCH</name>
<dbReference type="GO" id="GO:0005737">
    <property type="term" value="C:cytoplasm"/>
    <property type="evidence" value="ECO:0007669"/>
    <property type="project" value="InterPro"/>
</dbReference>
<accession>A0A8T4L7K0</accession>
<sequence length="105" mass="12270">MFFARSIDRFVYEKRISKWRNLDQWLYRTCTGKRNAYPMSPPISTPKKNAQQTRTVNRFLVQKNQNRSVKAALAAEKKVVRELIPKLKKMGATGIVEFPLNKVLD</sequence>
<evidence type="ECO:0000259" key="1">
    <source>
        <dbReference type="Pfam" id="PF08029"/>
    </source>
</evidence>
<proteinExistence type="predicted"/>
<protein>
    <recommendedName>
        <fullName evidence="1">Histidine biosynthesis HisG C-terminal domain-containing protein</fullName>
    </recommendedName>
</protein>
<dbReference type="GO" id="GO:0003879">
    <property type="term" value="F:ATP phosphoribosyltransferase activity"/>
    <property type="evidence" value="ECO:0007669"/>
    <property type="project" value="InterPro"/>
</dbReference>
<feature type="domain" description="Histidine biosynthesis HisG C-terminal" evidence="1">
    <location>
        <begin position="72"/>
        <end position="102"/>
    </location>
</feature>
<dbReference type="GO" id="GO:0000105">
    <property type="term" value="P:L-histidine biosynthetic process"/>
    <property type="evidence" value="ECO:0007669"/>
    <property type="project" value="InterPro"/>
</dbReference>
<dbReference type="AlphaFoldDB" id="A0A8T4L7K0"/>
<evidence type="ECO:0000313" key="3">
    <source>
        <dbReference type="Proteomes" id="UP000675968"/>
    </source>
</evidence>
<dbReference type="EMBL" id="JAGVWC010000011">
    <property type="protein sequence ID" value="MBS3061872.1"/>
    <property type="molecule type" value="Genomic_DNA"/>
</dbReference>
<dbReference type="Pfam" id="PF08029">
    <property type="entry name" value="HisG_C"/>
    <property type="match status" value="1"/>
</dbReference>
<reference evidence="2" key="2">
    <citation type="submission" date="2021-05" db="EMBL/GenBank/DDBJ databases">
        <title>Protein family content uncovers lineage relationships and bacterial pathway maintenance mechanisms in DPANN archaea.</title>
        <authorList>
            <person name="Castelle C.J."/>
            <person name="Meheust R."/>
            <person name="Jaffe A.L."/>
            <person name="Seitz K."/>
            <person name="Gong X."/>
            <person name="Baker B.J."/>
            <person name="Banfield J.F."/>
        </authorList>
    </citation>
    <scope>NUCLEOTIDE SEQUENCE</scope>
    <source>
        <strain evidence="2">RIFCSPLOWO2_01_FULL_AR10_48_17</strain>
    </source>
</reference>
<dbReference type="Proteomes" id="UP000675968">
    <property type="component" value="Unassembled WGS sequence"/>
</dbReference>